<keyword evidence="8" id="KW-1185">Reference proteome</keyword>
<comment type="caution">
    <text evidence="7">The sequence shown here is derived from an EMBL/GenBank/DDBJ whole genome shotgun (WGS) entry which is preliminary data.</text>
</comment>
<proteinExistence type="predicted"/>
<dbReference type="OrthoDB" id="1410477at2"/>
<dbReference type="GO" id="GO:0050113">
    <property type="term" value="F:inositol oxygenase activity"/>
    <property type="evidence" value="ECO:0007669"/>
    <property type="project" value="InterPro"/>
</dbReference>
<evidence type="ECO:0000256" key="3">
    <source>
        <dbReference type="ARBA" id="ARBA00022490"/>
    </source>
</evidence>
<dbReference type="AlphaFoldDB" id="A0A437PRW1"/>
<evidence type="ECO:0000313" key="7">
    <source>
        <dbReference type="EMBL" id="RVU24977.1"/>
    </source>
</evidence>
<dbReference type="GO" id="GO:0019310">
    <property type="term" value="P:inositol catabolic process"/>
    <property type="evidence" value="ECO:0007669"/>
    <property type="project" value="InterPro"/>
</dbReference>
<keyword evidence="3" id="KW-0963">Cytoplasm</keyword>
<dbReference type="PANTHER" id="PTHR12588">
    <property type="entry name" value="MYOINOSITOL OXYGENASE"/>
    <property type="match status" value="1"/>
</dbReference>
<comment type="subcellular location">
    <subcellularLocation>
        <location evidence="2">Cytoplasm</location>
    </subcellularLocation>
</comment>
<organism evidence="7 8">
    <name type="scientific">Sandaracinomonas limnophila</name>
    <dbReference type="NCBI Taxonomy" id="1862386"/>
    <lineage>
        <taxon>Bacteria</taxon>
        <taxon>Pseudomonadati</taxon>
        <taxon>Bacteroidota</taxon>
        <taxon>Cytophagia</taxon>
        <taxon>Cytophagales</taxon>
        <taxon>Flectobacillaceae</taxon>
        <taxon>Sandaracinomonas</taxon>
    </lineage>
</organism>
<evidence type="ECO:0000256" key="4">
    <source>
        <dbReference type="ARBA" id="ARBA00022723"/>
    </source>
</evidence>
<dbReference type="EMBL" id="SACY01000003">
    <property type="protein sequence ID" value="RVU24977.1"/>
    <property type="molecule type" value="Genomic_DNA"/>
</dbReference>
<keyword evidence="6" id="KW-0408">Iron</keyword>
<name>A0A437PRW1_9BACT</name>
<reference evidence="7 8" key="1">
    <citation type="submission" date="2019-01" db="EMBL/GenBank/DDBJ databases">
        <authorList>
            <person name="Chen W.-M."/>
        </authorList>
    </citation>
    <scope>NUCLEOTIDE SEQUENCE [LARGE SCALE GENOMIC DNA]</scope>
    <source>
        <strain evidence="7 8">FSY-15</strain>
    </source>
</reference>
<evidence type="ECO:0000313" key="8">
    <source>
        <dbReference type="Proteomes" id="UP000282832"/>
    </source>
</evidence>
<dbReference type="GO" id="GO:0005737">
    <property type="term" value="C:cytoplasm"/>
    <property type="evidence" value="ECO:0007669"/>
    <property type="project" value="UniProtKB-SubCell"/>
</dbReference>
<gene>
    <name evidence="7" type="ORF">EOJ36_08200</name>
</gene>
<keyword evidence="4" id="KW-0479">Metal-binding</keyword>
<dbReference type="PANTHER" id="PTHR12588:SF0">
    <property type="entry name" value="INOSITOL OXYGENASE"/>
    <property type="match status" value="1"/>
</dbReference>
<keyword evidence="5" id="KW-0560">Oxidoreductase</keyword>
<accession>A0A437PRW1</accession>
<evidence type="ECO:0000256" key="5">
    <source>
        <dbReference type="ARBA" id="ARBA00023002"/>
    </source>
</evidence>
<evidence type="ECO:0000256" key="6">
    <source>
        <dbReference type="ARBA" id="ARBA00023004"/>
    </source>
</evidence>
<comment type="cofactor">
    <cofactor evidence="1">
        <name>Fe cation</name>
        <dbReference type="ChEBI" id="CHEBI:24875"/>
    </cofactor>
</comment>
<evidence type="ECO:0000256" key="1">
    <source>
        <dbReference type="ARBA" id="ARBA00001962"/>
    </source>
</evidence>
<dbReference type="InterPro" id="IPR007828">
    <property type="entry name" value="Inositol_oxygenase"/>
</dbReference>
<protein>
    <submittedName>
        <fullName evidence="7">Myo-inositol oxygenase</fullName>
    </submittedName>
</protein>
<dbReference type="RefSeq" id="WP_127804207.1">
    <property type="nucleotide sequence ID" value="NZ_SACY01000003.1"/>
</dbReference>
<dbReference type="SUPFAM" id="SSF109604">
    <property type="entry name" value="HD-domain/PDEase-like"/>
    <property type="match status" value="1"/>
</dbReference>
<evidence type="ECO:0000256" key="2">
    <source>
        <dbReference type="ARBA" id="ARBA00004496"/>
    </source>
</evidence>
<dbReference type="GO" id="GO:0005506">
    <property type="term" value="F:iron ion binding"/>
    <property type="evidence" value="ECO:0007669"/>
    <property type="project" value="InterPro"/>
</dbReference>
<sequence>METLAKEKSEFRNYEQGDITAAVKEHYRKMRSRQTYEYVQRMKKKYLTFERPMDLWDMMEKLNSLVDVSDPDLNLPNIIHLLQTSEGMRREGRPDWMQLCGLIHDLGKAMYLFGSDEDGTSQAEQWGLVGDIFVVGAKLPDSCVYPEFNALNPDMQDPRYNTELGVYEAGCGLDNLELAWGHDEYLYQVLKNHKQNTIPEEGMVMIRYHSFYPWHTGGSYRQFMNAGDEKYLELIKDFNQYDLYTKSPVVPNYEELRPYYEPIVEKYLGKGPINW</sequence>
<dbReference type="Pfam" id="PF05153">
    <property type="entry name" value="MIOX"/>
    <property type="match status" value="1"/>
</dbReference>
<dbReference type="Proteomes" id="UP000282832">
    <property type="component" value="Unassembled WGS sequence"/>
</dbReference>